<dbReference type="PANTHER" id="PTHR38787">
    <property type="entry name" value="REGULATORY P DOMAIN-CONTAINING PROTEIN"/>
    <property type="match status" value="1"/>
</dbReference>
<feature type="region of interest" description="Disordered" evidence="1">
    <location>
        <begin position="1"/>
        <end position="24"/>
    </location>
</feature>
<dbReference type="PANTHER" id="PTHR38787:SF3">
    <property type="entry name" value="REGULATORY P DOMAIN-CONTAINING PROTEIN"/>
    <property type="match status" value="1"/>
</dbReference>
<dbReference type="Proteomes" id="UP000242519">
    <property type="component" value="Unassembled WGS sequence"/>
</dbReference>
<evidence type="ECO:0000313" key="2">
    <source>
        <dbReference type="EMBL" id="OWP04260.1"/>
    </source>
</evidence>
<dbReference type="InParanoid" id="A0A218Z9I6"/>
<evidence type="ECO:0000313" key="3">
    <source>
        <dbReference type="Proteomes" id="UP000242519"/>
    </source>
</evidence>
<dbReference type="AlphaFoldDB" id="A0A218Z9I6"/>
<dbReference type="STRING" id="503106.A0A218Z9I6"/>
<name>A0A218Z9I6_9HELO</name>
<comment type="caution">
    <text evidence="2">The sequence shown here is derived from an EMBL/GenBank/DDBJ whole genome shotgun (WGS) entry which is preliminary data.</text>
</comment>
<gene>
    <name evidence="2" type="ORF">B2J93_9328</name>
</gene>
<evidence type="ECO:0000256" key="1">
    <source>
        <dbReference type="SAM" id="MobiDB-lite"/>
    </source>
</evidence>
<feature type="compositionally biased region" description="Gly residues" evidence="1">
    <location>
        <begin position="1"/>
        <end position="10"/>
    </location>
</feature>
<proteinExistence type="predicted"/>
<reference evidence="2 3" key="1">
    <citation type="submission" date="2017-04" db="EMBL/GenBank/DDBJ databases">
        <title>Draft genome sequence of Marssonina coronaria NL1: causal agent of apple blotch.</title>
        <authorList>
            <person name="Cheng Q."/>
        </authorList>
    </citation>
    <scope>NUCLEOTIDE SEQUENCE [LARGE SCALE GENOMIC DNA]</scope>
    <source>
        <strain evidence="2 3">NL1</strain>
    </source>
</reference>
<dbReference type="GO" id="GO:0005576">
    <property type="term" value="C:extracellular region"/>
    <property type="evidence" value="ECO:0007669"/>
    <property type="project" value="TreeGrafter"/>
</dbReference>
<keyword evidence="3" id="KW-1185">Reference proteome</keyword>
<dbReference type="EMBL" id="MZNU01000116">
    <property type="protein sequence ID" value="OWP04260.1"/>
    <property type="molecule type" value="Genomic_DNA"/>
</dbReference>
<accession>A0A218Z9I6</accession>
<sequence length="260" mass="29092">MHLHGLGGNGYPTQKQRIKDKAPKAATVSPVSRFPLYRDPNIITNPTTFGQADLSSFWGLTSQGNPSEPWDKLPIGRTHKVAVYEKAGLCCSYSIREMQSYPTLGKRYQGRDICYGHNEETVTIYDVTSDKKIDNETKIISRVSYEGAEYICQSQALDILNQEVLFLDEEFEEIRGVIYDISSIPSDLTGNSVYQAASFDTFTEDDDLLTPAFFGTWPFYAGLKSGWIFVHTIERGSFVLRATDQSPAPLPVCNADDCLE</sequence>
<protein>
    <submittedName>
        <fullName evidence="2">Uncharacterized protein</fullName>
    </submittedName>
</protein>
<organism evidence="2 3">
    <name type="scientific">Diplocarpon coronariae</name>
    <dbReference type="NCBI Taxonomy" id="2795749"/>
    <lineage>
        <taxon>Eukaryota</taxon>
        <taxon>Fungi</taxon>
        <taxon>Dikarya</taxon>
        <taxon>Ascomycota</taxon>
        <taxon>Pezizomycotina</taxon>
        <taxon>Leotiomycetes</taxon>
        <taxon>Helotiales</taxon>
        <taxon>Drepanopezizaceae</taxon>
        <taxon>Diplocarpon</taxon>
    </lineage>
</organism>